<comment type="caution">
    <text evidence="2">The sequence shown here is derived from an EMBL/GenBank/DDBJ whole genome shotgun (WGS) entry which is preliminary data.</text>
</comment>
<accession>A0ABR2L5F2</accession>
<evidence type="ECO:0008006" key="4">
    <source>
        <dbReference type="Google" id="ProtNLM"/>
    </source>
</evidence>
<evidence type="ECO:0000256" key="1">
    <source>
        <dbReference type="SAM" id="MobiDB-lite"/>
    </source>
</evidence>
<gene>
    <name evidence="2" type="ORF">M9Y10_000514</name>
</gene>
<evidence type="ECO:0000313" key="2">
    <source>
        <dbReference type="EMBL" id="KAK8898236.1"/>
    </source>
</evidence>
<protein>
    <recommendedName>
        <fullName evidence="4">Tubby C-terminal domain-containing protein</fullName>
    </recommendedName>
</protein>
<proteinExistence type="predicted"/>
<dbReference type="EMBL" id="JAPFFF010000001">
    <property type="protein sequence ID" value="KAK8898236.1"/>
    <property type="molecule type" value="Genomic_DNA"/>
</dbReference>
<keyword evidence="3" id="KW-1185">Reference proteome</keyword>
<name>A0ABR2L5F2_9EUKA</name>
<sequence>MINQTFPIFYQNECYMVDPSLMCNSSKKFSDIYNDIGTNCQNAQIKINYDQFSPRSVANFLKICQNQQTDVQNSELEEICLIAKMFRADEIYNTGINFIQSNIDPNYFIPYNKFDESNGNHYLILESEKSIVEPHQIDFDELEFDDSYENIPNEKDNNKNNNLNNSQVQKQPEQKKSRSVCYQITSDNKFMKCPRLYLMKDGKVLYMAKLKNDEIYIGEGENFHINENKIENCAKITRKCEDYNIISTDEQEFKVQYVRFTDGRYSIKTIFSHQGHKLSWRPARPKTQAGYNGDHNHIARPSKKNIILQNPRNHPTFIFRKMSKKTYEVECHPALNPLVVFSIAASQLVGPVLF</sequence>
<feature type="compositionally biased region" description="Low complexity" evidence="1">
    <location>
        <begin position="159"/>
        <end position="171"/>
    </location>
</feature>
<dbReference type="Proteomes" id="UP001470230">
    <property type="component" value="Unassembled WGS sequence"/>
</dbReference>
<reference evidence="2 3" key="1">
    <citation type="submission" date="2024-04" db="EMBL/GenBank/DDBJ databases">
        <title>Tritrichomonas musculus Genome.</title>
        <authorList>
            <person name="Alves-Ferreira E."/>
            <person name="Grigg M."/>
            <person name="Lorenzi H."/>
            <person name="Galac M."/>
        </authorList>
    </citation>
    <scope>NUCLEOTIDE SEQUENCE [LARGE SCALE GENOMIC DNA]</scope>
    <source>
        <strain evidence="2 3">EAF2021</strain>
    </source>
</reference>
<evidence type="ECO:0000313" key="3">
    <source>
        <dbReference type="Proteomes" id="UP001470230"/>
    </source>
</evidence>
<organism evidence="2 3">
    <name type="scientific">Tritrichomonas musculus</name>
    <dbReference type="NCBI Taxonomy" id="1915356"/>
    <lineage>
        <taxon>Eukaryota</taxon>
        <taxon>Metamonada</taxon>
        <taxon>Parabasalia</taxon>
        <taxon>Tritrichomonadida</taxon>
        <taxon>Tritrichomonadidae</taxon>
        <taxon>Tritrichomonas</taxon>
    </lineage>
</organism>
<feature type="region of interest" description="Disordered" evidence="1">
    <location>
        <begin position="148"/>
        <end position="177"/>
    </location>
</feature>